<dbReference type="PANTHER" id="PTHR33233:SF17">
    <property type="entry name" value="DUF4283 DOMAIN-CONTAINING PROTEIN"/>
    <property type="match status" value="1"/>
</dbReference>
<keyword evidence="3" id="KW-1185">Reference proteome</keyword>
<dbReference type="AlphaFoldDB" id="A0A9D4X2Q0"/>
<evidence type="ECO:0000313" key="3">
    <source>
        <dbReference type="Proteomes" id="UP001058974"/>
    </source>
</evidence>
<dbReference type="PANTHER" id="PTHR33233">
    <property type="entry name" value="ENDONUCLEASE/EXONUCLEASE/PHOSPHATASE"/>
    <property type="match status" value="1"/>
</dbReference>
<gene>
    <name evidence="2" type="ORF">KIW84_056888</name>
</gene>
<accession>A0A9D4X2Q0</accession>
<evidence type="ECO:0000313" key="2">
    <source>
        <dbReference type="EMBL" id="KAI5411990.1"/>
    </source>
</evidence>
<dbReference type="Proteomes" id="UP001058974">
    <property type="component" value="Chromosome 5"/>
</dbReference>
<feature type="compositionally biased region" description="Polar residues" evidence="1">
    <location>
        <begin position="35"/>
        <end position="59"/>
    </location>
</feature>
<feature type="region of interest" description="Disordered" evidence="1">
    <location>
        <begin position="35"/>
        <end position="61"/>
    </location>
</feature>
<reference evidence="2 3" key="1">
    <citation type="journal article" date="2022" name="Nat. Genet.">
        <title>Improved pea reference genome and pan-genome highlight genomic features and evolutionary characteristics.</title>
        <authorList>
            <person name="Yang T."/>
            <person name="Liu R."/>
            <person name="Luo Y."/>
            <person name="Hu S."/>
            <person name="Wang D."/>
            <person name="Wang C."/>
            <person name="Pandey M.K."/>
            <person name="Ge S."/>
            <person name="Xu Q."/>
            <person name="Li N."/>
            <person name="Li G."/>
            <person name="Huang Y."/>
            <person name="Saxena R.K."/>
            <person name="Ji Y."/>
            <person name="Li M."/>
            <person name="Yan X."/>
            <person name="He Y."/>
            <person name="Liu Y."/>
            <person name="Wang X."/>
            <person name="Xiang C."/>
            <person name="Varshney R.K."/>
            <person name="Ding H."/>
            <person name="Gao S."/>
            <person name="Zong X."/>
        </authorList>
    </citation>
    <scope>NUCLEOTIDE SEQUENCE [LARGE SCALE GENOMIC DNA]</scope>
    <source>
        <strain evidence="2 3">cv. Zhongwan 6</strain>
    </source>
</reference>
<comment type="caution">
    <text evidence="2">The sequence shown here is derived from an EMBL/GenBank/DDBJ whole genome shotgun (WGS) entry which is preliminary data.</text>
</comment>
<evidence type="ECO:0000256" key="1">
    <source>
        <dbReference type="SAM" id="MobiDB-lite"/>
    </source>
</evidence>
<organism evidence="2 3">
    <name type="scientific">Pisum sativum</name>
    <name type="common">Garden pea</name>
    <name type="synonym">Lathyrus oleraceus</name>
    <dbReference type="NCBI Taxonomy" id="3888"/>
    <lineage>
        <taxon>Eukaryota</taxon>
        <taxon>Viridiplantae</taxon>
        <taxon>Streptophyta</taxon>
        <taxon>Embryophyta</taxon>
        <taxon>Tracheophyta</taxon>
        <taxon>Spermatophyta</taxon>
        <taxon>Magnoliopsida</taxon>
        <taxon>eudicotyledons</taxon>
        <taxon>Gunneridae</taxon>
        <taxon>Pentapetalae</taxon>
        <taxon>rosids</taxon>
        <taxon>fabids</taxon>
        <taxon>Fabales</taxon>
        <taxon>Fabaceae</taxon>
        <taxon>Papilionoideae</taxon>
        <taxon>50 kb inversion clade</taxon>
        <taxon>NPAAA clade</taxon>
        <taxon>Hologalegina</taxon>
        <taxon>IRL clade</taxon>
        <taxon>Fabeae</taxon>
        <taxon>Lathyrus</taxon>
    </lineage>
</organism>
<dbReference type="EMBL" id="JAMSHJ010000005">
    <property type="protein sequence ID" value="KAI5411990.1"/>
    <property type="molecule type" value="Genomic_DNA"/>
</dbReference>
<protein>
    <submittedName>
        <fullName evidence="2">Uncharacterized protein</fullName>
    </submittedName>
</protein>
<sequence length="183" mass="20958">MAKRHVGRQKKHVVACSRAMERKIITQAIVEEETCGSNANETPTESENGASMENLQESENPVLKNAEKLFEKRRESPDGNNVENLFEKMHVEPLGGKPWVEIIQRNNDYNRGLVVEYVAPTLVNGEIEILIDETDIEEELKLWETTMILYALGEALSMNRVKKFMEKTWNFVALPDLYYNVTG</sequence>
<proteinExistence type="predicted"/>
<dbReference type="Gramene" id="Psat05G0688800-T1">
    <property type="protein sequence ID" value="KAI5411990.1"/>
    <property type="gene ID" value="KIW84_056888"/>
</dbReference>
<name>A0A9D4X2Q0_PEA</name>